<dbReference type="AlphaFoldDB" id="A0A078M4B6"/>
<dbReference type="OrthoDB" id="2388692at2"/>
<dbReference type="eggNOG" id="COG3861">
    <property type="taxonomic scope" value="Bacteria"/>
</dbReference>
<keyword evidence="3" id="KW-1185">Reference proteome</keyword>
<evidence type="ECO:0000256" key="1">
    <source>
        <dbReference type="SAM" id="MobiDB-lite"/>
    </source>
</evidence>
<accession>A0A078M4B6</accession>
<dbReference type="STRING" id="1461582.BN1048_01682"/>
<dbReference type="Proteomes" id="UP000044136">
    <property type="component" value="Unassembled WGS sequence"/>
</dbReference>
<organism evidence="2 3">
    <name type="scientific">Jeotgalicoccus saudimassiliensis</name>
    <dbReference type="NCBI Taxonomy" id="1461582"/>
    <lineage>
        <taxon>Bacteria</taxon>
        <taxon>Bacillati</taxon>
        <taxon>Bacillota</taxon>
        <taxon>Bacilli</taxon>
        <taxon>Bacillales</taxon>
        <taxon>Staphylococcaceae</taxon>
        <taxon>Jeotgalicoccus</taxon>
    </lineage>
</organism>
<name>A0A078M4B6_9STAP</name>
<sequence length="195" mass="21900">MTTIEIYSNADELSDKIYSLRAEGVKDSNMTVVSKDRFKATFLRYTRVPFRKADGTMWDKVAAKFLDEDSKERVAEQLNLTGEDYSRFREAIDSGNILLLVRSEEDKVKQDEAASGSPETQDEAMKAAAATPSQPLQISHDAGSDRAKAKKKHDSYMDAAEIIHEDGSRRTVKHDGNSFTIVNMKKELKDTDNSK</sequence>
<evidence type="ECO:0000313" key="2">
    <source>
        <dbReference type="EMBL" id="CEA02348.1"/>
    </source>
</evidence>
<reference evidence="2 3" key="1">
    <citation type="submission" date="2014-07" db="EMBL/GenBank/DDBJ databases">
        <authorList>
            <person name="Urmite Genomes Urmite Genomes"/>
        </authorList>
    </citation>
    <scope>NUCLEOTIDE SEQUENCE [LARGE SCALE GENOMIC DNA]</scope>
    <source>
        <strain evidence="2 3">13MG44_air</strain>
    </source>
</reference>
<protein>
    <submittedName>
        <fullName evidence="2">Heat induced stress protein YflT</fullName>
    </submittedName>
</protein>
<dbReference type="EMBL" id="CCSE01000001">
    <property type="protein sequence ID" value="CEA02348.1"/>
    <property type="molecule type" value="Genomic_DNA"/>
</dbReference>
<proteinExistence type="predicted"/>
<dbReference type="HOGENOM" id="CLU_1394719_0_0_9"/>
<feature type="region of interest" description="Disordered" evidence="1">
    <location>
        <begin position="108"/>
        <end position="154"/>
    </location>
</feature>
<gene>
    <name evidence="2" type="ORF">BN1048_01682</name>
</gene>
<evidence type="ECO:0000313" key="3">
    <source>
        <dbReference type="Proteomes" id="UP000044136"/>
    </source>
</evidence>
<dbReference type="RefSeq" id="WP_035810223.1">
    <property type="nucleotide sequence ID" value="NZ_CCSE01000001.1"/>
</dbReference>